<dbReference type="AlphaFoldDB" id="A0A518DY61"/>
<dbReference type="NCBIfam" id="TIGR02532">
    <property type="entry name" value="IV_pilin_GFxxxE"/>
    <property type="match status" value="1"/>
</dbReference>
<dbReference type="PANTHER" id="PTHR30093:SF2">
    <property type="entry name" value="TYPE II SECRETION SYSTEM PROTEIN H"/>
    <property type="match status" value="1"/>
</dbReference>
<dbReference type="Gene3D" id="3.30.700.10">
    <property type="entry name" value="Glycoprotein, Type 4 Pilin"/>
    <property type="match status" value="1"/>
</dbReference>
<sequence>MKRSFNRCRAFTLVELLVVIAIIGVLVALLLPAVQMAREAARRSACTNNFKQLGLAIATYHDAHKKLPPGAVGVSAVTGLWGWGAMILPQMEEAGLYEELGVGRGALPFIPSTGLNSGRGIEQSLEGFRCPSDTGPNNITQVVAAASLRYAYRDGVASGTARYGAVSNYIANNGYGMYLAAAGKNGAIAQANSTGPFRLYSTSSATLDYSLLSIEDITDGTATTIALGERCWIMKVYNPSTSTTANATYYAANAYSAYTSDNVYGYGLSAVLGIGSSGINNSTVTNAPSSTYDGFSSMHPGGANFAFCDGSTRFLSANIDYDPVNDGATSVYEQLLAYQDDTVITREY</sequence>
<dbReference type="PANTHER" id="PTHR30093">
    <property type="entry name" value="GENERAL SECRETION PATHWAY PROTEIN G"/>
    <property type="match status" value="1"/>
</dbReference>
<accession>A0A518DY61</accession>
<name>A0A518DY61_9BACT</name>
<evidence type="ECO:0000313" key="4">
    <source>
        <dbReference type="Proteomes" id="UP000317648"/>
    </source>
</evidence>
<protein>
    <recommendedName>
        <fullName evidence="2">DUF1559 domain-containing protein</fullName>
    </recommendedName>
</protein>
<keyword evidence="1" id="KW-0812">Transmembrane</keyword>
<keyword evidence="1" id="KW-0472">Membrane</keyword>
<dbReference type="InterPro" id="IPR011453">
    <property type="entry name" value="DUF1559"/>
</dbReference>
<dbReference type="Proteomes" id="UP000317648">
    <property type="component" value="Chromosome"/>
</dbReference>
<organism evidence="3 4">
    <name type="scientific">Lignipirellula cremea</name>
    <dbReference type="NCBI Taxonomy" id="2528010"/>
    <lineage>
        <taxon>Bacteria</taxon>
        <taxon>Pseudomonadati</taxon>
        <taxon>Planctomycetota</taxon>
        <taxon>Planctomycetia</taxon>
        <taxon>Pirellulales</taxon>
        <taxon>Pirellulaceae</taxon>
        <taxon>Lignipirellula</taxon>
    </lineage>
</organism>
<dbReference type="InterPro" id="IPR027558">
    <property type="entry name" value="Pre_pil_HX9DG_C"/>
</dbReference>
<dbReference type="RefSeq" id="WP_197442482.1">
    <property type="nucleotide sequence ID" value="NZ_CP036433.1"/>
</dbReference>
<dbReference type="KEGG" id="lcre:Pla8534_46040"/>
<evidence type="ECO:0000313" key="3">
    <source>
        <dbReference type="EMBL" id="QDU96783.1"/>
    </source>
</evidence>
<reference evidence="3 4" key="1">
    <citation type="submission" date="2019-02" db="EMBL/GenBank/DDBJ databases">
        <title>Deep-cultivation of Planctomycetes and their phenomic and genomic characterization uncovers novel biology.</title>
        <authorList>
            <person name="Wiegand S."/>
            <person name="Jogler M."/>
            <person name="Boedeker C."/>
            <person name="Pinto D."/>
            <person name="Vollmers J."/>
            <person name="Rivas-Marin E."/>
            <person name="Kohn T."/>
            <person name="Peeters S.H."/>
            <person name="Heuer A."/>
            <person name="Rast P."/>
            <person name="Oberbeckmann S."/>
            <person name="Bunk B."/>
            <person name="Jeske O."/>
            <person name="Meyerdierks A."/>
            <person name="Storesund J.E."/>
            <person name="Kallscheuer N."/>
            <person name="Luecker S."/>
            <person name="Lage O.M."/>
            <person name="Pohl T."/>
            <person name="Merkel B.J."/>
            <person name="Hornburger P."/>
            <person name="Mueller R.-W."/>
            <person name="Bruemmer F."/>
            <person name="Labrenz M."/>
            <person name="Spormann A.M."/>
            <person name="Op den Camp H."/>
            <person name="Overmann J."/>
            <person name="Amann R."/>
            <person name="Jetten M.S.M."/>
            <person name="Mascher T."/>
            <person name="Medema M.H."/>
            <person name="Devos D.P."/>
            <person name="Kaster A.-K."/>
            <person name="Ovreas L."/>
            <person name="Rohde M."/>
            <person name="Galperin M.Y."/>
            <person name="Jogler C."/>
        </authorList>
    </citation>
    <scope>NUCLEOTIDE SEQUENCE [LARGE SCALE GENOMIC DNA]</scope>
    <source>
        <strain evidence="3 4">Pla85_3_4</strain>
    </source>
</reference>
<feature type="transmembrane region" description="Helical" evidence="1">
    <location>
        <begin position="12"/>
        <end position="34"/>
    </location>
</feature>
<dbReference type="Pfam" id="PF07596">
    <property type="entry name" value="SBP_bac_10"/>
    <property type="match status" value="1"/>
</dbReference>
<dbReference type="InterPro" id="IPR012902">
    <property type="entry name" value="N_methyl_site"/>
</dbReference>
<dbReference type="EMBL" id="CP036433">
    <property type="protein sequence ID" value="QDU96783.1"/>
    <property type="molecule type" value="Genomic_DNA"/>
</dbReference>
<keyword evidence="1" id="KW-1133">Transmembrane helix</keyword>
<feature type="domain" description="DUF1559" evidence="2">
    <location>
        <begin position="35"/>
        <end position="320"/>
    </location>
</feature>
<dbReference type="Pfam" id="PF07963">
    <property type="entry name" value="N_methyl"/>
    <property type="match status" value="1"/>
</dbReference>
<dbReference type="SUPFAM" id="SSF54523">
    <property type="entry name" value="Pili subunits"/>
    <property type="match status" value="1"/>
</dbReference>
<proteinExistence type="predicted"/>
<evidence type="ECO:0000259" key="2">
    <source>
        <dbReference type="Pfam" id="PF07596"/>
    </source>
</evidence>
<evidence type="ECO:0000256" key="1">
    <source>
        <dbReference type="SAM" id="Phobius"/>
    </source>
</evidence>
<dbReference type="NCBIfam" id="TIGR04294">
    <property type="entry name" value="pre_pil_HX9DG"/>
    <property type="match status" value="1"/>
</dbReference>
<dbReference type="InterPro" id="IPR045584">
    <property type="entry name" value="Pilin-like"/>
</dbReference>
<gene>
    <name evidence="3" type="ORF">Pla8534_46040</name>
</gene>
<keyword evidence="4" id="KW-1185">Reference proteome</keyword>